<keyword evidence="4" id="KW-1185">Reference proteome</keyword>
<dbReference type="InterPro" id="IPR051532">
    <property type="entry name" value="Ester_Hydrolysis_Enzymes"/>
</dbReference>
<feature type="domain" description="SGNH hydrolase-type esterase" evidence="2">
    <location>
        <begin position="18"/>
        <end position="207"/>
    </location>
</feature>
<keyword evidence="3" id="KW-0378">Hydrolase</keyword>
<dbReference type="SUPFAM" id="SSF52266">
    <property type="entry name" value="SGNH hydrolase"/>
    <property type="match status" value="1"/>
</dbReference>
<name>A0AAJ0H3E1_9PEZI</name>
<organism evidence="3 4">
    <name type="scientific">Chaetomium strumarium</name>
    <dbReference type="NCBI Taxonomy" id="1170767"/>
    <lineage>
        <taxon>Eukaryota</taxon>
        <taxon>Fungi</taxon>
        <taxon>Dikarya</taxon>
        <taxon>Ascomycota</taxon>
        <taxon>Pezizomycotina</taxon>
        <taxon>Sordariomycetes</taxon>
        <taxon>Sordariomycetidae</taxon>
        <taxon>Sordariales</taxon>
        <taxon>Chaetomiaceae</taxon>
        <taxon>Chaetomium</taxon>
    </lineage>
</organism>
<proteinExistence type="predicted"/>
<dbReference type="PANTHER" id="PTHR30383:SF19">
    <property type="entry name" value="FIBRONECTIN TYPE-III DOMAIN-CONTAINING PROTEIN"/>
    <property type="match status" value="1"/>
</dbReference>
<dbReference type="RefSeq" id="XP_062726893.1">
    <property type="nucleotide sequence ID" value="XM_062871132.1"/>
</dbReference>
<evidence type="ECO:0000313" key="3">
    <source>
        <dbReference type="EMBL" id="KAK3311113.1"/>
    </source>
</evidence>
<dbReference type="GeneID" id="87889961"/>
<reference evidence="3" key="1">
    <citation type="journal article" date="2023" name="Mol. Phylogenet. Evol.">
        <title>Genome-scale phylogeny and comparative genomics of the fungal order Sordariales.</title>
        <authorList>
            <person name="Hensen N."/>
            <person name="Bonometti L."/>
            <person name="Westerberg I."/>
            <person name="Brannstrom I.O."/>
            <person name="Guillou S."/>
            <person name="Cros-Aarteil S."/>
            <person name="Calhoun S."/>
            <person name="Haridas S."/>
            <person name="Kuo A."/>
            <person name="Mondo S."/>
            <person name="Pangilinan J."/>
            <person name="Riley R."/>
            <person name="LaButti K."/>
            <person name="Andreopoulos B."/>
            <person name="Lipzen A."/>
            <person name="Chen C."/>
            <person name="Yan M."/>
            <person name="Daum C."/>
            <person name="Ng V."/>
            <person name="Clum A."/>
            <person name="Steindorff A."/>
            <person name="Ohm R.A."/>
            <person name="Martin F."/>
            <person name="Silar P."/>
            <person name="Natvig D.O."/>
            <person name="Lalanne C."/>
            <person name="Gautier V."/>
            <person name="Ament-Velasquez S.L."/>
            <person name="Kruys A."/>
            <person name="Hutchinson M.I."/>
            <person name="Powell A.J."/>
            <person name="Barry K."/>
            <person name="Miller A.N."/>
            <person name="Grigoriev I.V."/>
            <person name="Debuchy R."/>
            <person name="Gladieux P."/>
            <person name="Hiltunen Thoren M."/>
            <person name="Johannesson H."/>
        </authorList>
    </citation>
    <scope>NUCLEOTIDE SEQUENCE</scope>
    <source>
        <strain evidence="3">CBS 333.67</strain>
    </source>
</reference>
<evidence type="ECO:0000313" key="4">
    <source>
        <dbReference type="Proteomes" id="UP001273166"/>
    </source>
</evidence>
<feature type="region of interest" description="Disordered" evidence="1">
    <location>
        <begin position="227"/>
        <end position="253"/>
    </location>
</feature>
<dbReference type="InterPro" id="IPR036514">
    <property type="entry name" value="SGNH_hydro_sf"/>
</dbReference>
<dbReference type="EMBL" id="JAUDZG010000001">
    <property type="protein sequence ID" value="KAK3311113.1"/>
    <property type="molecule type" value="Genomic_DNA"/>
</dbReference>
<gene>
    <name evidence="3" type="ORF">B0T15DRAFT_61603</name>
</gene>
<dbReference type="CDD" id="cd00229">
    <property type="entry name" value="SGNH_hydrolase"/>
    <property type="match status" value="1"/>
</dbReference>
<dbReference type="Gene3D" id="3.40.50.1110">
    <property type="entry name" value="SGNH hydrolase"/>
    <property type="match status" value="1"/>
</dbReference>
<dbReference type="PANTHER" id="PTHR30383">
    <property type="entry name" value="THIOESTERASE 1/PROTEASE 1/LYSOPHOSPHOLIPASE L1"/>
    <property type="match status" value="1"/>
</dbReference>
<dbReference type="GO" id="GO:0004622">
    <property type="term" value="F:phosphatidylcholine lysophospholipase activity"/>
    <property type="evidence" value="ECO:0007669"/>
    <property type="project" value="TreeGrafter"/>
</dbReference>
<sequence>MGALLAKMAARPKLRILCFGDSLTAGYACYGAIHHPYHETLEELLKMAFPDLSIETVEDGVSGATVKYGFQSRMNEQFAPKKSKNKDEEDTGKRYDWAIVLGGTNDLGVGVPPQEIFEALKAVWNVPLVHKCKVLALTVPEAGVKGKVRERLDAKRNTLNDLIKGYKREGFHVFDLHKVVPYWGMSEKDRERYWDDHLHFTPDGYDLIGNKVGTALVSILAAERAAADPRPPKRRRRMFKDDDERFEEEAGDPSAINQGYVVVRRTDLD</sequence>
<dbReference type="AlphaFoldDB" id="A0AAJ0H3E1"/>
<comment type="caution">
    <text evidence="3">The sequence shown here is derived from an EMBL/GenBank/DDBJ whole genome shotgun (WGS) entry which is preliminary data.</text>
</comment>
<reference evidence="3" key="2">
    <citation type="submission" date="2023-06" db="EMBL/GenBank/DDBJ databases">
        <authorList>
            <consortium name="Lawrence Berkeley National Laboratory"/>
            <person name="Mondo S.J."/>
            <person name="Hensen N."/>
            <person name="Bonometti L."/>
            <person name="Westerberg I."/>
            <person name="Brannstrom I.O."/>
            <person name="Guillou S."/>
            <person name="Cros-Aarteil S."/>
            <person name="Calhoun S."/>
            <person name="Haridas S."/>
            <person name="Kuo A."/>
            <person name="Pangilinan J."/>
            <person name="Riley R."/>
            <person name="Labutti K."/>
            <person name="Andreopoulos B."/>
            <person name="Lipzen A."/>
            <person name="Chen C."/>
            <person name="Yanf M."/>
            <person name="Daum C."/>
            <person name="Ng V."/>
            <person name="Clum A."/>
            <person name="Steindorff A."/>
            <person name="Ohm R."/>
            <person name="Martin F."/>
            <person name="Silar P."/>
            <person name="Natvig D."/>
            <person name="Lalanne C."/>
            <person name="Gautier V."/>
            <person name="Ament-Velasquez S.L."/>
            <person name="Kruys A."/>
            <person name="Hutchinson M.I."/>
            <person name="Powell A.J."/>
            <person name="Barry K."/>
            <person name="Miller A.N."/>
            <person name="Grigoriev I.V."/>
            <person name="Debuchy R."/>
            <person name="Gladieux P."/>
            <person name="Thoren M.H."/>
            <person name="Johannesson H."/>
        </authorList>
    </citation>
    <scope>NUCLEOTIDE SEQUENCE</scope>
    <source>
        <strain evidence="3">CBS 333.67</strain>
    </source>
</reference>
<dbReference type="InterPro" id="IPR013830">
    <property type="entry name" value="SGNH_hydro"/>
</dbReference>
<dbReference type="Proteomes" id="UP001273166">
    <property type="component" value="Unassembled WGS sequence"/>
</dbReference>
<evidence type="ECO:0000259" key="2">
    <source>
        <dbReference type="Pfam" id="PF13472"/>
    </source>
</evidence>
<evidence type="ECO:0000256" key="1">
    <source>
        <dbReference type="SAM" id="MobiDB-lite"/>
    </source>
</evidence>
<protein>
    <submittedName>
        <fullName evidence="3">SGNH hydrolase-type esterase domain-containing protein</fullName>
    </submittedName>
</protein>
<accession>A0AAJ0H3E1</accession>
<dbReference type="Pfam" id="PF13472">
    <property type="entry name" value="Lipase_GDSL_2"/>
    <property type="match status" value="1"/>
</dbReference>